<reference evidence="2" key="1">
    <citation type="journal article" date="2014" name="Proc. Natl. Acad. Sci. U.S.A.">
        <title>Extensive sampling of basidiomycete genomes demonstrates inadequacy of the white-rot/brown-rot paradigm for wood decay fungi.</title>
        <authorList>
            <person name="Riley R."/>
            <person name="Salamov A.A."/>
            <person name="Brown D.W."/>
            <person name="Nagy L.G."/>
            <person name="Floudas D."/>
            <person name="Held B.W."/>
            <person name="Levasseur A."/>
            <person name="Lombard V."/>
            <person name="Morin E."/>
            <person name="Otillar R."/>
            <person name="Lindquist E.A."/>
            <person name="Sun H."/>
            <person name="LaButti K.M."/>
            <person name="Schmutz J."/>
            <person name="Jabbour D."/>
            <person name="Luo H."/>
            <person name="Baker S.E."/>
            <person name="Pisabarro A.G."/>
            <person name="Walton J.D."/>
            <person name="Blanchette R.A."/>
            <person name="Henrissat B."/>
            <person name="Martin F."/>
            <person name="Cullen D."/>
            <person name="Hibbett D.S."/>
            <person name="Grigoriev I.V."/>
        </authorList>
    </citation>
    <scope>NUCLEOTIDE SEQUENCE [LARGE SCALE GENOMIC DNA]</scope>
    <source>
        <strain evidence="2">FD-172 SS1</strain>
    </source>
</reference>
<sequence length="245" mass="26969">MDALRNMPVHLLTPDIALVIANRAIVDGLMNPSRRTVYHSQLHNMASQAVLTSPTSLHIFVINKFHTLHPPKLAFYYRPPTYVPASFADLEEHIPADHPICTFDLLREPIDMIYPSFISLCRPAGDTALLAHIASGHCKVGSYFNQMHIDKPDTPIACPCRTIAIQTVIHIILKCPIMAPLCHLLEDDDGEIDAATLFTSKLNLFLKWLKATHAFTCHFGKALGAVSPVPGRPSVVSLPGLSVVD</sequence>
<dbReference type="Proteomes" id="UP000027195">
    <property type="component" value="Unassembled WGS sequence"/>
</dbReference>
<keyword evidence="2" id="KW-1185">Reference proteome</keyword>
<evidence type="ECO:0000313" key="1">
    <source>
        <dbReference type="EMBL" id="KDQ16889.1"/>
    </source>
</evidence>
<evidence type="ECO:0000313" key="2">
    <source>
        <dbReference type="Proteomes" id="UP000027195"/>
    </source>
</evidence>
<proteinExistence type="predicted"/>
<protein>
    <submittedName>
        <fullName evidence="1">Uncharacterized protein</fullName>
    </submittedName>
</protein>
<accession>A0A067MMZ0</accession>
<dbReference type="OrthoDB" id="3230070at2759"/>
<organism evidence="1 2">
    <name type="scientific">Botryobasidium botryosum (strain FD-172 SS1)</name>
    <dbReference type="NCBI Taxonomy" id="930990"/>
    <lineage>
        <taxon>Eukaryota</taxon>
        <taxon>Fungi</taxon>
        <taxon>Dikarya</taxon>
        <taxon>Basidiomycota</taxon>
        <taxon>Agaricomycotina</taxon>
        <taxon>Agaricomycetes</taxon>
        <taxon>Cantharellales</taxon>
        <taxon>Botryobasidiaceae</taxon>
        <taxon>Botryobasidium</taxon>
    </lineage>
</organism>
<dbReference type="InParanoid" id="A0A067MMZ0"/>
<dbReference type="STRING" id="930990.A0A067MMZ0"/>
<name>A0A067MMZ0_BOTB1</name>
<dbReference type="AlphaFoldDB" id="A0A067MMZ0"/>
<dbReference type="EMBL" id="KL198025">
    <property type="protein sequence ID" value="KDQ16889.1"/>
    <property type="molecule type" value="Genomic_DNA"/>
</dbReference>
<dbReference type="HOGENOM" id="CLU_031388_0_0_1"/>
<gene>
    <name evidence="1" type="ORF">BOTBODRAFT_172512</name>
</gene>